<dbReference type="Gene3D" id="3.40.50.300">
    <property type="entry name" value="P-loop containing nucleotide triphosphate hydrolases"/>
    <property type="match status" value="1"/>
</dbReference>
<keyword evidence="3 6" id="KW-0067">ATP-binding</keyword>
<comment type="caution">
    <text evidence="6">The sequence shown here is derived from an EMBL/GenBank/DDBJ whole genome shotgun (WGS) entry which is preliminary data.</text>
</comment>
<dbReference type="SMART" id="SM00382">
    <property type="entry name" value="AAA"/>
    <property type="match status" value="1"/>
</dbReference>
<reference evidence="6" key="2">
    <citation type="journal article" date="2021" name="PeerJ">
        <title>Extensive microbial diversity within the chicken gut microbiome revealed by metagenomics and culture.</title>
        <authorList>
            <person name="Gilroy R."/>
            <person name="Ravi A."/>
            <person name="Getino M."/>
            <person name="Pursley I."/>
            <person name="Horton D.L."/>
            <person name="Alikhan N.F."/>
            <person name="Baker D."/>
            <person name="Gharbi K."/>
            <person name="Hall N."/>
            <person name="Watson M."/>
            <person name="Adriaenssens E.M."/>
            <person name="Foster-Nyarko E."/>
            <person name="Jarju S."/>
            <person name="Secka A."/>
            <person name="Antonio M."/>
            <person name="Oren A."/>
            <person name="Chaudhuri R.R."/>
            <person name="La Ragione R."/>
            <person name="Hildebrand F."/>
            <person name="Pallen M.J."/>
        </authorList>
    </citation>
    <scope>NUCLEOTIDE SEQUENCE</scope>
    <source>
        <strain evidence="6">ChiHile30-977</strain>
    </source>
</reference>
<evidence type="ECO:0000256" key="1">
    <source>
        <dbReference type="ARBA" id="ARBA00022448"/>
    </source>
</evidence>
<evidence type="ECO:0000256" key="2">
    <source>
        <dbReference type="ARBA" id="ARBA00022741"/>
    </source>
</evidence>
<dbReference type="CDD" id="cd03214">
    <property type="entry name" value="ABC_Iron-Siderophores_B12_Hemin"/>
    <property type="match status" value="1"/>
</dbReference>
<dbReference type="InterPro" id="IPR003593">
    <property type="entry name" value="AAA+_ATPase"/>
</dbReference>
<name>A0A9D1CJJ4_9FIRM</name>
<organism evidence="6 7">
    <name type="scientific">Candidatus Avichristensenella intestinipullorum</name>
    <dbReference type="NCBI Taxonomy" id="2840693"/>
    <lineage>
        <taxon>Bacteria</taxon>
        <taxon>Bacillati</taxon>
        <taxon>Bacillota</taxon>
        <taxon>Clostridia</taxon>
        <taxon>Candidatus Avichristensenella</taxon>
    </lineage>
</organism>
<protein>
    <submittedName>
        <fullName evidence="6">ABC transporter ATP-binding protein</fullName>
    </submittedName>
</protein>
<reference evidence="6" key="1">
    <citation type="submission" date="2020-10" db="EMBL/GenBank/DDBJ databases">
        <authorList>
            <person name="Gilroy R."/>
        </authorList>
    </citation>
    <scope>NUCLEOTIDE SEQUENCE</scope>
    <source>
        <strain evidence="6">ChiHile30-977</strain>
    </source>
</reference>
<dbReference type="FunFam" id="3.40.50.300:FF:000134">
    <property type="entry name" value="Iron-enterobactin ABC transporter ATP-binding protein"/>
    <property type="match status" value="1"/>
</dbReference>
<dbReference type="Proteomes" id="UP000886819">
    <property type="component" value="Unassembled WGS sequence"/>
</dbReference>
<dbReference type="PANTHER" id="PTHR42794:SF1">
    <property type="entry name" value="HEMIN IMPORT ATP-BINDING PROTEIN HMUV"/>
    <property type="match status" value="1"/>
</dbReference>
<evidence type="ECO:0000259" key="5">
    <source>
        <dbReference type="PROSITE" id="PS50893"/>
    </source>
</evidence>
<evidence type="ECO:0000313" key="6">
    <source>
        <dbReference type="EMBL" id="HIQ62704.1"/>
    </source>
</evidence>
<dbReference type="PANTHER" id="PTHR42794">
    <property type="entry name" value="HEMIN IMPORT ATP-BINDING PROTEIN HMUV"/>
    <property type="match status" value="1"/>
</dbReference>
<evidence type="ECO:0000256" key="3">
    <source>
        <dbReference type="ARBA" id="ARBA00022840"/>
    </source>
</evidence>
<sequence>MSILTLRDVYAGYGGRDIVRGVSLTVDSGERFCILGPNGCGKTTLLRAIAGLLPARGEVLLDGKPIARMKRREIASHVALLSQLSQVYFSYSVFDTVMLGRYLHLRGALRTPSREDRDCVRRCLETVGLWEAREAMIDTLSGGQLQRVFLARTLAQEPSLILLDEPTNHLDLKYQAELMESLRDWASRGGRAVVGVLHDLNLALGFADRMLLMSQGEAVACGSAREALRPERLQEVFGIDVAAYMKRALARWEHVS</sequence>
<dbReference type="EMBL" id="DVFI01000055">
    <property type="protein sequence ID" value="HIQ62704.1"/>
    <property type="molecule type" value="Genomic_DNA"/>
</dbReference>
<dbReference type="InterPro" id="IPR027417">
    <property type="entry name" value="P-loop_NTPase"/>
</dbReference>
<evidence type="ECO:0000313" key="7">
    <source>
        <dbReference type="Proteomes" id="UP000886819"/>
    </source>
</evidence>
<keyword evidence="4" id="KW-1278">Translocase</keyword>
<dbReference type="Pfam" id="PF00005">
    <property type="entry name" value="ABC_tran"/>
    <property type="match status" value="1"/>
</dbReference>
<dbReference type="PROSITE" id="PS50893">
    <property type="entry name" value="ABC_TRANSPORTER_2"/>
    <property type="match status" value="1"/>
</dbReference>
<feature type="domain" description="ABC transporter" evidence="5">
    <location>
        <begin position="4"/>
        <end position="240"/>
    </location>
</feature>
<keyword evidence="1" id="KW-0813">Transport</keyword>
<proteinExistence type="predicted"/>
<dbReference type="AlphaFoldDB" id="A0A9D1CJJ4"/>
<dbReference type="InterPro" id="IPR017871">
    <property type="entry name" value="ABC_transporter-like_CS"/>
</dbReference>
<evidence type="ECO:0000256" key="4">
    <source>
        <dbReference type="ARBA" id="ARBA00022967"/>
    </source>
</evidence>
<dbReference type="SUPFAM" id="SSF52540">
    <property type="entry name" value="P-loop containing nucleoside triphosphate hydrolases"/>
    <property type="match status" value="1"/>
</dbReference>
<dbReference type="GO" id="GO:0016887">
    <property type="term" value="F:ATP hydrolysis activity"/>
    <property type="evidence" value="ECO:0007669"/>
    <property type="project" value="InterPro"/>
</dbReference>
<dbReference type="PROSITE" id="PS00211">
    <property type="entry name" value="ABC_TRANSPORTER_1"/>
    <property type="match status" value="1"/>
</dbReference>
<dbReference type="GO" id="GO:0005524">
    <property type="term" value="F:ATP binding"/>
    <property type="evidence" value="ECO:0007669"/>
    <property type="project" value="UniProtKB-KW"/>
</dbReference>
<gene>
    <name evidence="6" type="ORF">IAA66_03845</name>
</gene>
<accession>A0A9D1CJJ4</accession>
<keyword evidence="2" id="KW-0547">Nucleotide-binding</keyword>
<dbReference type="InterPro" id="IPR003439">
    <property type="entry name" value="ABC_transporter-like_ATP-bd"/>
</dbReference>